<dbReference type="FunFam" id="2.60.40.10:FF:002431">
    <property type="entry name" value="Si:ch211-222k6.3"/>
    <property type="match status" value="1"/>
</dbReference>
<proteinExistence type="predicted"/>
<keyword evidence="3" id="KW-1185">Reference proteome</keyword>
<reference evidence="4" key="1">
    <citation type="submission" date="2025-08" db="UniProtKB">
        <authorList>
            <consortium name="RefSeq"/>
        </authorList>
    </citation>
    <scope>IDENTIFICATION</scope>
    <source>
        <strain evidence="4">Wakin</strain>
        <tissue evidence="4">Muscle</tissue>
    </source>
</reference>
<evidence type="ECO:0000259" key="2">
    <source>
        <dbReference type="PROSITE" id="PS50835"/>
    </source>
</evidence>
<dbReference type="Proteomes" id="UP000515129">
    <property type="component" value="Unplaced"/>
</dbReference>
<accession>A0A6P6PGM6</accession>
<dbReference type="PROSITE" id="PS50835">
    <property type="entry name" value="IG_LIKE"/>
    <property type="match status" value="1"/>
</dbReference>
<dbReference type="InterPro" id="IPR013106">
    <property type="entry name" value="Ig_V-set"/>
</dbReference>
<dbReference type="Gene3D" id="2.60.40.10">
    <property type="entry name" value="Immunoglobulins"/>
    <property type="match status" value="2"/>
</dbReference>
<feature type="domain" description="Ig-like" evidence="2">
    <location>
        <begin position="141"/>
        <end position="240"/>
    </location>
</feature>
<dbReference type="RefSeq" id="XP_026119922.1">
    <property type="nucleotide sequence ID" value="XM_026264137.1"/>
</dbReference>
<dbReference type="AlphaFoldDB" id="A0A6P6PGM6"/>
<dbReference type="InterPro" id="IPR013783">
    <property type="entry name" value="Ig-like_fold"/>
</dbReference>
<name>A0A6P6PGM6_CARAU</name>
<dbReference type="OrthoDB" id="8741746at2759"/>
<dbReference type="Pfam" id="PF07686">
    <property type="entry name" value="V-set"/>
    <property type="match status" value="1"/>
</dbReference>
<protein>
    <submittedName>
        <fullName evidence="4">CD48 antigen-like</fullName>
    </submittedName>
</protein>
<evidence type="ECO:0000313" key="3">
    <source>
        <dbReference type="Proteomes" id="UP000515129"/>
    </source>
</evidence>
<dbReference type="SMART" id="SM00409">
    <property type="entry name" value="IG"/>
    <property type="match status" value="1"/>
</dbReference>
<gene>
    <name evidence="4" type="primary">LOC113099061</name>
</gene>
<dbReference type="SUPFAM" id="SSF48726">
    <property type="entry name" value="Immunoglobulin"/>
    <property type="match status" value="2"/>
</dbReference>
<organism evidence="3 4">
    <name type="scientific">Carassius auratus</name>
    <name type="common">Goldfish</name>
    <dbReference type="NCBI Taxonomy" id="7957"/>
    <lineage>
        <taxon>Eukaryota</taxon>
        <taxon>Metazoa</taxon>
        <taxon>Chordata</taxon>
        <taxon>Craniata</taxon>
        <taxon>Vertebrata</taxon>
        <taxon>Euteleostomi</taxon>
        <taxon>Actinopterygii</taxon>
        <taxon>Neopterygii</taxon>
        <taxon>Teleostei</taxon>
        <taxon>Ostariophysi</taxon>
        <taxon>Cypriniformes</taxon>
        <taxon>Cyprinidae</taxon>
        <taxon>Cyprininae</taxon>
        <taxon>Carassius</taxon>
    </lineage>
</organism>
<feature type="region of interest" description="Disordered" evidence="1">
    <location>
        <begin position="147"/>
        <end position="166"/>
    </location>
</feature>
<dbReference type="PANTHER" id="PTHR21063:SF4">
    <property type="entry name" value="CD48 ANTIGEN-RELATED"/>
    <property type="match status" value="1"/>
</dbReference>
<evidence type="ECO:0000313" key="4">
    <source>
        <dbReference type="RefSeq" id="XP_026119922.1"/>
    </source>
</evidence>
<evidence type="ECO:0000256" key="1">
    <source>
        <dbReference type="SAM" id="MobiDB-lite"/>
    </source>
</evidence>
<sequence>MLMDECRGMMNSTSRKKMMTDFSLQTTGVFGADEVKSVSATEGDSVSLHTDVTEVQRDDQILWMFGPKETRIAEIYRKNISTYHCNRTFGDRLQMSNRTGSLTIGNVRTEHSGLYKVQIVTNEATSCKTIKLTVYACLPLPVITSKSLNCSSSSSSSSSPSSSSSKHSSVSNCSLLCSAVNVGDVTLSWYKGNSLLSSISVSDLSISLSLPLEVEYQENNIYSCVINNPITNQTTHLDITQLCHTCPDENEDIRYATAEFVAHPLHHTTPDGEDEIVYSSVAAPKE</sequence>
<dbReference type="InterPro" id="IPR003599">
    <property type="entry name" value="Ig_sub"/>
</dbReference>
<dbReference type="PANTHER" id="PTHR21063">
    <property type="entry name" value="LFA-3"/>
    <property type="match status" value="1"/>
</dbReference>
<dbReference type="KEGG" id="caua:113099061"/>
<dbReference type="GeneID" id="113099061"/>
<dbReference type="InterPro" id="IPR036179">
    <property type="entry name" value="Ig-like_dom_sf"/>
</dbReference>
<dbReference type="InterPro" id="IPR007110">
    <property type="entry name" value="Ig-like_dom"/>
</dbReference>